<dbReference type="AlphaFoldDB" id="A0AAU9K851"/>
<gene>
    <name evidence="2" type="ORF">BSTOLATCC_MIC64203</name>
</gene>
<dbReference type="EMBL" id="CAJZBQ010000062">
    <property type="protein sequence ID" value="CAG9335740.1"/>
    <property type="molecule type" value="Genomic_DNA"/>
</dbReference>
<evidence type="ECO:0008006" key="4">
    <source>
        <dbReference type="Google" id="ProtNLM"/>
    </source>
</evidence>
<proteinExistence type="predicted"/>
<comment type="caution">
    <text evidence="2">The sequence shown here is derived from an EMBL/GenBank/DDBJ whole genome shotgun (WGS) entry which is preliminary data.</text>
</comment>
<sequence>MSFQRKLNTLALHKALKEKCKVVGCKKPKRVSGHCKTHEVMSFLDHLRKNFKKLFGNLDAGLEALKKESGPELTSKDLCSFLNFLMISYSNEHVVSLFETLGKKSYKNLNFVIDFKKLKNHMEKSRQKYWMLDEVSEKYSSYKESLQTLIKEADNERSDDSNLFNERKRNFPIEISKRSFLSEKNEFEGLFPQNSKDESEMTDRIDGLAILGKESDGELFSPKSQPNRDLSKETNLFSPKEEESDEDYYVSYFKEKLKEKFGGFEEAFNTMSINYISVGYFEILHELKEFDMVADDPHVKQIIMMAGDQKKGVIYLQTFKEFWLGKRHLCNFSSCTKNAIENGDYCFIHQKISNNKASSLLGRIKLRTNSWKSPRQTKQFFNQLEQNSHEKSLNSLKNQVSLVMTRSEVTTKDIRSLKVFMNNHTPKEIEQIPSRISLPSPRNKFLEIAPNSTRNTSISTPRVFTPKGAGYFCRQIKSAGLRNRQCKGSFIVTNKNS</sequence>
<protein>
    <recommendedName>
        <fullName evidence="4">Zinc finger Mcm10/DnaG-type domain-containing protein</fullName>
    </recommendedName>
</protein>
<evidence type="ECO:0000313" key="2">
    <source>
        <dbReference type="EMBL" id="CAG9335740.1"/>
    </source>
</evidence>
<organism evidence="2 3">
    <name type="scientific">Blepharisma stoltei</name>
    <dbReference type="NCBI Taxonomy" id="1481888"/>
    <lineage>
        <taxon>Eukaryota</taxon>
        <taxon>Sar</taxon>
        <taxon>Alveolata</taxon>
        <taxon>Ciliophora</taxon>
        <taxon>Postciliodesmatophora</taxon>
        <taxon>Heterotrichea</taxon>
        <taxon>Heterotrichida</taxon>
        <taxon>Blepharismidae</taxon>
        <taxon>Blepharisma</taxon>
    </lineage>
</organism>
<evidence type="ECO:0000313" key="3">
    <source>
        <dbReference type="Proteomes" id="UP001162131"/>
    </source>
</evidence>
<dbReference type="Proteomes" id="UP001162131">
    <property type="component" value="Unassembled WGS sequence"/>
</dbReference>
<feature type="compositionally biased region" description="Polar residues" evidence="1">
    <location>
        <begin position="222"/>
        <end position="237"/>
    </location>
</feature>
<evidence type="ECO:0000256" key="1">
    <source>
        <dbReference type="SAM" id="MobiDB-lite"/>
    </source>
</evidence>
<accession>A0AAU9K851</accession>
<feature type="region of interest" description="Disordered" evidence="1">
    <location>
        <begin position="220"/>
        <end position="239"/>
    </location>
</feature>
<reference evidence="2" key="1">
    <citation type="submission" date="2021-09" db="EMBL/GenBank/DDBJ databases">
        <authorList>
            <consortium name="AG Swart"/>
            <person name="Singh M."/>
            <person name="Singh A."/>
            <person name="Seah K."/>
            <person name="Emmerich C."/>
        </authorList>
    </citation>
    <scope>NUCLEOTIDE SEQUENCE</scope>
    <source>
        <strain evidence="2">ATCC30299</strain>
    </source>
</reference>
<name>A0AAU9K851_9CILI</name>
<keyword evidence="3" id="KW-1185">Reference proteome</keyword>